<dbReference type="EMBL" id="MU069524">
    <property type="protein sequence ID" value="KAF5840086.1"/>
    <property type="molecule type" value="Genomic_DNA"/>
</dbReference>
<keyword evidence="3" id="KW-1185">Reference proteome</keyword>
<accession>A0ABQ7GZP3</accession>
<feature type="compositionally biased region" description="Low complexity" evidence="1">
    <location>
        <begin position="38"/>
        <end position="47"/>
    </location>
</feature>
<comment type="caution">
    <text evidence="2">The sequence shown here is derived from an EMBL/GenBank/DDBJ whole genome shotgun (WGS) entry which is preliminary data.</text>
</comment>
<name>A0ABQ7GZP3_DUNSA</name>
<proteinExistence type="predicted"/>
<sequence length="305" mass="32631">MLAKRLQEKLRAKFSMLACANEGESTPRSKVPASNHVSTAGTASTAGDALPTSTIEKYDQQLQMAMAQQVAANSDIAMLLQIANISPLPDHNRSSTFLEITPYNPASLMLQDTQQLTLTAEGALTLTLSFINLNPLALECGPLRLSFSSLFLPTPSNLTAVVKTLSDHVFQHPLRAWVLRGQQDLVDSGEEPSPPSSSKAARQDLLLANLVTGTSLSVKEAAASDGGILAFTLLDMTLAASRSSSDALQEICLWPASPKSQESRSVLLHHGHLPHSALKGGLPPLQRDSQPTQGSQHWLLAPCRC</sequence>
<evidence type="ECO:0000256" key="1">
    <source>
        <dbReference type="SAM" id="MobiDB-lite"/>
    </source>
</evidence>
<protein>
    <submittedName>
        <fullName evidence="2">Uncharacterized protein</fullName>
    </submittedName>
</protein>
<gene>
    <name evidence="2" type="ORF">DUNSADRAFT_17821</name>
</gene>
<dbReference type="Proteomes" id="UP000815325">
    <property type="component" value="Unassembled WGS sequence"/>
</dbReference>
<evidence type="ECO:0000313" key="3">
    <source>
        <dbReference type="Proteomes" id="UP000815325"/>
    </source>
</evidence>
<feature type="region of interest" description="Disordered" evidence="1">
    <location>
        <begin position="22"/>
        <end position="49"/>
    </location>
</feature>
<evidence type="ECO:0000313" key="2">
    <source>
        <dbReference type="EMBL" id="KAF5840086.1"/>
    </source>
</evidence>
<organism evidence="2 3">
    <name type="scientific">Dunaliella salina</name>
    <name type="common">Green alga</name>
    <name type="synonym">Protococcus salinus</name>
    <dbReference type="NCBI Taxonomy" id="3046"/>
    <lineage>
        <taxon>Eukaryota</taxon>
        <taxon>Viridiplantae</taxon>
        <taxon>Chlorophyta</taxon>
        <taxon>core chlorophytes</taxon>
        <taxon>Chlorophyceae</taxon>
        <taxon>CS clade</taxon>
        <taxon>Chlamydomonadales</taxon>
        <taxon>Dunaliellaceae</taxon>
        <taxon>Dunaliella</taxon>
    </lineage>
</organism>
<reference evidence="2" key="1">
    <citation type="submission" date="2017-08" db="EMBL/GenBank/DDBJ databases">
        <authorList>
            <person name="Polle J.E."/>
            <person name="Barry K."/>
            <person name="Cushman J."/>
            <person name="Schmutz J."/>
            <person name="Tran D."/>
            <person name="Hathwaick L.T."/>
            <person name="Yim W.C."/>
            <person name="Jenkins J."/>
            <person name="Mckie-Krisberg Z.M."/>
            <person name="Prochnik S."/>
            <person name="Lindquist E."/>
            <person name="Dockter R.B."/>
            <person name="Adam C."/>
            <person name="Molina H."/>
            <person name="Bunkerborg J."/>
            <person name="Jin E."/>
            <person name="Buchheim M."/>
            <person name="Magnuson J."/>
        </authorList>
    </citation>
    <scope>NUCLEOTIDE SEQUENCE</scope>
    <source>
        <strain evidence="2">CCAP 19/18</strain>
    </source>
</reference>